<gene>
    <name evidence="1" type="ORF">ACFSE1_14115</name>
</gene>
<dbReference type="RefSeq" id="WP_377402563.1">
    <property type="nucleotide sequence ID" value="NZ_JBHUEQ010000025.1"/>
</dbReference>
<reference evidence="2" key="1">
    <citation type="journal article" date="2019" name="Int. J. Syst. Evol. Microbiol.">
        <title>The Global Catalogue of Microorganisms (GCM) 10K type strain sequencing project: providing services to taxonomists for standard genome sequencing and annotation.</title>
        <authorList>
            <consortium name="The Broad Institute Genomics Platform"/>
            <consortium name="The Broad Institute Genome Sequencing Center for Infectious Disease"/>
            <person name="Wu L."/>
            <person name="Ma J."/>
        </authorList>
    </citation>
    <scope>NUCLEOTIDE SEQUENCE [LARGE SCALE GENOMIC DNA]</scope>
    <source>
        <strain evidence="2">CG52</strain>
    </source>
</reference>
<keyword evidence="2" id="KW-1185">Reference proteome</keyword>
<evidence type="ECO:0000313" key="1">
    <source>
        <dbReference type="EMBL" id="MFD1746604.1"/>
    </source>
</evidence>
<proteinExistence type="predicted"/>
<evidence type="ECO:0000313" key="2">
    <source>
        <dbReference type="Proteomes" id="UP001597322"/>
    </source>
</evidence>
<protein>
    <submittedName>
        <fullName evidence="1">Uncharacterized protein</fullName>
    </submittedName>
</protein>
<sequence>MSALLLLCERAFFISHTENIPEIPRGDTSRLASNLQGKGIFEGDFFQPLEAVGAAACSGRSQKCYQCVLLQY</sequence>
<accession>A0ABW4M5W8</accession>
<comment type="caution">
    <text evidence="1">The sequence shown here is derived from an EMBL/GenBank/DDBJ whole genome shotgun (WGS) entry which is preliminary data.</text>
</comment>
<organism evidence="1 2">
    <name type="scientific">Rhizobium helianthi</name>
    <dbReference type="NCBI Taxonomy" id="1132695"/>
    <lineage>
        <taxon>Bacteria</taxon>
        <taxon>Pseudomonadati</taxon>
        <taxon>Pseudomonadota</taxon>
        <taxon>Alphaproteobacteria</taxon>
        <taxon>Hyphomicrobiales</taxon>
        <taxon>Rhizobiaceae</taxon>
        <taxon>Rhizobium/Agrobacterium group</taxon>
        <taxon>Rhizobium</taxon>
    </lineage>
</organism>
<dbReference type="EMBL" id="JBHUEQ010000025">
    <property type="protein sequence ID" value="MFD1746604.1"/>
    <property type="molecule type" value="Genomic_DNA"/>
</dbReference>
<dbReference type="Proteomes" id="UP001597322">
    <property type="component" value="Unassembled WGS sequence"/>
</dbReference>
<name>A0ABW4M5W8_9HYPH</name>